<organism evidence="3 4">
    <name type="scientific">Candidatus Dechloromonas phosphorivorans</name>
    <dbReference type="NCBI Taxonomy" id="2899244"/>
    <lineage>
        <taxon>Bacteria</taxon>
        <taxon>Pseudomonadati</taxon>
        <taxon>Pseudomonadota</taxon>
        <taxon>Betaproteobacteria</taxon>
        <taxon>Rhodocyclales</taxon>
        <taxon>Azonexaceae</taxon>
        <taxon>Dechloromonas</taxon>
    </lineage>
</organism>
<evidence type="ECO:0000313" key="3">
    <source>
        <dbReference type="EMBL" id="MBK7414930.1"/>
    </source>
</evidence>
<sequence length="372" mass="42338">MPHKKLQVSANGMLEAYEALLTMRGYIADAAQLTAASALQNLYTSLLYFKVDRSSTFKRLLAPPKPPQGIYFWGGVGRGKSFLMDCFYESVPYRRKKRLHFHAFMQQIHRDLDKYKGESDPISKVAEQIAREVRLLCFDEFHVSDIADAMILGRLLDGLFAKGVILVMTSNYPPSMLYPNGLHRDSFLPTIALLQKHLDVFEVEAGVDYRLRALEQVEIYHYPADAAAEKKMLDYFRMVAGGEGKKGGSIEVLDRQIETLRRGNGVIWFDFKTLCGGPRSQNDYLEIARSYHTVLLSHIPKMTANQASEARRFTWLIDVFYDHKVKLISTADCPPEELYTEGTQASEFARPVSRLTEMHSKEYLALPHIVAL</sequence>
<comment type="caution">
    <text evidence="3">The sequence shown here is derived from an EMBL/GenBank/DDBJ whole genome shotgun (WGS) entry which is preliminary data.</text>
</comment>
<dbReference type="SUPFAM" id="SSF52540">
    <property type="entry name" value="P-loop containing nucleoside triphosphate hydrolases"/>
    <property type="match status" value="1"/>
</dbReference>
<dbReference type="PANTHER" id="PTHR12169:SF6">
    <property type="entry name" value="AFG1-LIKE ATPASE"/>
    <property type="match status" value="1"/>
</dbReference>
<dbReference type="Gene3D" id="3.40.50.300">
    <property type="entry name" value="P-loop containing nucleotide triphosphate hydrolases"/>
    <property type="match status" value="1"/>
</dbReference>
<protein>
    <submittedName>
        <fullName evidence="3">AFG1 family ATPase</fullName>
    </submittedName>
</protein>
<dbReference type="Pfam" id="PF03969">
    <property type="entry name" value="AFG1_ATPase"/>
    <property type="match status" value="1"/>
</dbReference>
<evidence type="ECO:0000256" key="1">
    <source>
        <dbReference type="ARBA" id="ARBA00022741"/>
    </source>
</evidence>
<dbReference type="GO" id="GO:0005737">
    <property type="term" value="C:cytoplasm"/>
    <property type="evidence" value="ECO:0007669"/>
    <property type="project" value="TreeGrafter"/>
</dbReference>
<dbReference type="InterPro" id="IPR027417">
    <property type="entry name" value="P-loop_NTPase"/>
</dbReference>
<dbReference type="NCBIfam" id="NF040713">
    <property type="entry name" value="ZapE"/>
    <property type="match status" value="1"/>
</dbReference>
<gene>
    <name evidence="3" type="ORF">IPJ38_07205</name>
</gene>
<dbReference type="PANTHER" id="PTHR12169">
    <property type="entry name" value="ATPASE N2B"/>
    <property type="match status" value="1"/>
</dbReference>
<keyword evidence="1" id="KW-0547">Nucleotide-binding</keyword>
<dbReference type="EMBL" id="JADJMS010000014">
    <property type="protein sequence ID" value="MBK7414930.1"/>
    <property type="molecule type" value="Genomic_DNA"/>
</dbReference>
<evidence type="ECO:0000256" key="2">
    <source>
        <dbReference type="ARBA" id="ARBA00022840"/>
    </source>
</evidence>
<accession>A0A935K904</accession>
<dbReference type="Proteomes" id="UP000739411">
    <property type="component" value="Unassembled WGS sequence"/>
</dbReference>
<keyword evidence="2" id="KW-0067">ATP-binding</keyword>
<dbReference type="InterPro" id="IPR005654">
    <property type="entry name" value="ATPase_AFG1-like"/>
</dbReference>
<dbReference type="AlphaFoldDB" id="A0A935K904"/>
<reference evidence="3 4" key="1">
    <citation type="submission" date="2020-10" db="EMBL/GenBank/DDBJ databases">
        <title>Connecting structure to function with the recovery of over 1000 high-quality activated sludge metagenome-assembled genomes encoding full-length rRNA genes using long-read sequencing.</title>
        <authorList>
            <person name="Singleton C.M."/>
            <person name="Petriglieri F."/>
            <person name="Kristensen J.M."/>
            <person name="Kirkegaard R.H."/>
            <person name="Michaelsen T.Y."/>
            <person name="Andersen M.H."/>
            <person name="Karst S.M."/>
            <person name="Dueholm M.S."/>
            <person name="Nielsen P.H."/>
            <person name="Albertsen M."/>
        </authorList>
    </citation>
    <scope>NUCLEOTIDE SEQUENCE [LARGE SCALE GENOMIC DNA]</scope>
    <source>
        <strain evidence="3">EsbW_18-Q3-R4-48_BATAC.463</strain>
    </source>
</reference>
<dbReference type="GO" id="GO:0016887">
    <property type="term" value="F:ATP hydrolysis activity"/>
    <property type="evidence" value="ECO:0007669"/>
    <property type="project" value="InterPro"/>
</dbReference>
<evidence type="ECO:0000313" key="4">
    <source>
        <dbReference type="Proteomes" id="UP000739411"/>
    </source>
</evidence>
<dbReference type="GO" id="GO:0005524">
    <property type="term" value="F:ATP binding"/>
    <property type="evidence" value="ECO:0007669"/>
    <property type="project" value="UniProtKB-KW"/>
</dbReference>
<name>A0A935K904_9RHOO</name>
<proteinExistence type="predicted"/>